<protein>
    <submittedName>
        <fullName evidence="1">Uncharacterized protein DUF433</fullName>
    </submittedName>
</protein>
<name>A0A560EIY5_9PROT</name>
<sequence>MIAELKAQGESEEDLLACYPSITSEMIRLATIYAGAYPLRGL</sequence>
<evidence type="ECO:0000313" key="2">
    <source>
        <dbReference type="Proteomes" id="UP000319859"/>
    </source>
</evidence>
<organism evidence="1 2">
    <name type="scientific">Nitrospirillum amazonense</name>
    <dbReference type="NCBI Taxonomy" id="28077"/>
    <lineage>
        <taxon>Bacteria</taxon>
        <taxon>Pseudomonadati</taxon>
        <taxon>Pseudomonadota</taxon>
        <taxon>Alphaproteobacteria</taxon>
        <taxon>Rhodospirillales</taxon>
        <taxon>Azospirillaceae</taxon>
        <taxon>Nitrospirillum</taxon>
    </lineage>
</organism>
<dbReference type="Gene3D" id="1.10.10.10">
    <property type="entry name" value="Winged helix-like DNA-binding domain superfamily/Winged helix DNA-binding domain"/>
    <property type="match status" value="1"/>
</dbReference>
<proteinExistence type="predicted"/>
<dbReference type="InterPro" id="IPR007367">
    <property type="entry name" value="DUF433"/>
</dbReference>
<dbReference type="EMBL" id="VITN01000042">
    <property type="protein sequence ID" value="TWB09322.1"/>
    <property type="molecule type" value="Genomic_DNA"/>
</dbReference>
<comment type="caution">
    <text evidence="1">The sequence shown here is derived from an EMBL/GenBank/DDBJ whole genome shotgun (WGS) entry which is preliminary data.</text>
</comment>
<gene>
    <name evidence="1" type="ORF">FBZ89_1426</name>
</gene>
<dbReference type="Proteomes" id="UP000319859">
    <property type="component" value="Unassembled WGS sequence"/>
</dbReference>
<dbReference type="AlphaFoldDB" id="A0A560EIY5"/>
<accession>A0A560EIY5</accession>
<dbReference type="Pfam" id="PF04255">
    <property type="entry name" value="DUF433"/>
    <property type="match status" value="1"/>
</dbReference>
<evidence type="ECO:0000313" key="1">
    <source>
        <dbReference type="EMBL" id="TWB09322.1"/>
    </source>
</evidence>
<dbReference type="InterPro" id="IPR009057">
    <property type="entry name" value="Homeodomain-like_sf"/>
</dbReference>
<dbReference type="InterPro" id="IPR036388">
    <property type="entry name" value="WH-like_DNA-bd_sf"/>
</dbReference>
<reference evidence="1 2" key="1">
    <citation type="submission" date="2019-06" db="EMBL/GenBank/DDBJ databases">
        <title>Genomic Encyclopedia of Type Strains, Phase IV (KMG-V): Genome sequencing to study the core and pangenomes of soil and plant-associated prokaryotes.</title>
        <authorList>
            <person name="Whitman W."/>
        </authorList>
    </citation>
    <scope>NUCLEOTIDE SEQUENCE [LARGE SCALE GENOMIC DNA]</scope>
    <source>
        <strain evidence="1 2">BR 11880</strain>
    </source>
</reference>
<dbReference type="SUPFAM" id="SSF46689">
    <property type="entry name" value="Homeodomain-like"/>
    <property type="match status" value="1"/>
</dbReference>